<evidence type="ECO:0000256" key="1">
    <source>
        <dbReference type="SAM" id="Coils"/>
    </source>
</evidence>
<feature type="compositionally biased region" description="Basic and acidic residues" evidence="2">
    <location>
        <begin position="513"/>
        <end position="544"/>
    </location>
</feature>
<dbReference type="Gene3D" id="1.10.287.1490">
    <property type="match status" value="1"/>
</dbReference>
<keyword evidence="4" id="KW-1185">Reference proteome</keyword>
<evidence type="ECO:0000313" key="4">
    <source>
        <dbReference type="Proteomes" id="UP001347796"/>
    </source>
</evidence>
<dbReference type="Proteomes" id="UP001347796">
    <property type="component" value="Unassembled WGS sequence"/>
</dbReference>
<name>A0AAN8JY10_PATCE</name>
<gene>
    <name evidence="3" type="ORF">SNE40_007191</name>
</gene>
<dbReference type="PANTHER" id="PTHR21974:SF2">
    <property type="entry name" value="RE15880P"/>
    <property type="match status" value="1"/>
</dbReference>
<dbReference type="EMBL" id="JAZGQO010000006">
    <property type="protein sequence ID" value="KAK6184809.1"/>
    <property type="molecule type" value="Genomic_DNA"/>
</dbReference>
<protein>
    <submittedName>
        <fullName evidence="3">Uncharacterized protein</fullName>
    </submittedName>
</protein>
<accession>A0AAN8JY10</accession>
<feature type="compositionally biased region" description="Basic and acidic residues" evidence="2">
    <location>
        <begin position="461"/>
        <end position="473"/>
    </location>
</feature>
<comment type="caution">
    <text evidence="3">The sequence shown here is derived from an EMBL/GenBank/DDBJ whole genome shotgun (WGS) entry which is preliminary data.</text>
</comment>
<dbReference type="PANTHER" id="PTHR21974">
    <property type="entry name" value="RE15880P"/>
    <property type="match status" value="1"/>
</dbReference>
<organism evidence="3 4">
    <name type="scientific">Patella caerulea</name>
    <name type="common">Rayed Mediterranean limpet</name>
    <dbReference type="NCBI Taxonomy" id="87958"/>
    <lineage>
        <taxon>Eukaryota</taxon>
        <taxon>Metazoa</taxon>
        <taxon>Spiralia</taxon>
        <taxon>Lophotrochozoa</taxon>
        <taxon>Mollusca</taxon>
        <taxon>Gastropoda</taxon>
        <taxon>Patellogastropoda</taxon>
        <taxon>Patelloidea</taxon>
        <taxon>Patellidae</taxon>
        <taxon>Patella</taxon>
    </lineage>
</organism>
<feature type="compositionally biased region" description="Polar residues" evidence="2">
    <location>
        <begin position="61"/>
        <end position="71"/>
    </location>
</feature>
<feature type="coiled-coil region" evidence="1">
    <location>
        <begin position="202"/>
        <end position="277"/>
    </location>
</feature>
<reference evidence="3 4" key="1">
    <citation type="submission" date="2024-01" db="EMBL/GenBank/DDBJ databases">
        <title>The genome of the rayed Mediterranean limpet Patella caerulea (Linnaeus, 1758).</title>
        <authorList>
            <person name="Anh-Thu Weber A."/>
            <person name="Halstead-Nussloch G."/>
        </authorList>
    </citation>
    <scope>NUCLEOTIDE SEQUENCE [LARGE SCALE GENOMIC DNA]</scope>
    <source>
        <strain evidence="3">AATW-2023a</strain>
        <tissue evidence="3">Whole specimen</tissue>
    </source>
</reference>
<feature type="region of interest" description="Disordered" evidence="2">
    <location>
        <begin position="461"/>
        <end position="557"/>
    </location>
</feature>
<dbReference type="SUPFAM" id="SSF81995">
    <property type="entry name" value="beta-sandwich domain of Sec23/24"/>
    <property type="match status" value="1"/>
</dbReference>
<evidence type="ECO:0000256" key="2">
    <source>
        <dbReference type="SAM" id="MobiDB-lite"/>
    </source>
</evidence>
<feature type="compositionally biased region" description="Polar residues" evidence="2">
    <location>
        <begin position="1"/>
        <end position="16"/>
    </location>
</feature>
<proteinExistence type="predicted"/>
<dbReference type="GO" id="GO:0005929">
    <property type="term" value="C:cilium"/>
    <property type="evidence" value="ECO:0007669"/>
    <property type="project" value="TreeGrafter"/>
</dbReference>
<sequence length="557" mass="63548">MGVCASQQSTATSPKNGQAYPKATYPQQQTQPQHPPQPQPQHQPYPRHQPQPQHQPHTTHNQSQVYQRTQPTAPPLEERTPPEGQNAQNQPHQDPNMEKQSPEATLKMLKRYIELEGIIRPLESKNVVGTFAIKKEGVSDIDKSLTEIEGHYKAACDKVAKEKADVDNMQTPSTRAFFKDQTSFDAKLSKEQEEYLEAVNEQEVVKNQLSSLKSQKAAIQREIDSLSKEVDELNKYYEEQDDLLDKIFSGEYGSDLENKLEVEVDQLRNRKERVAVAKYKWDNSKVLLQHACTQLAFTVRRWLEIPKVQANNVQAKYHMATECRNNVIAASQNISSAHRYLQNIKFPYCEQSELDTLNKACNNIYIDMQSTERHQHAFQCYSVTHKRAAALLQWFNNVIEGTINKDLKQVQESYSTKASALRQERLRLIKEKMGGNLSDLGITEGGQRDDTKQAGFKADETAFAKPEEVKGDDGQPPSLSTEESGSTGAPTPLPLDELAPTPSSDELFGNIEQLKKQHEQELKEFEKAQEINKARMEQGLQEKLRQRRNRRQRTEEN</sequence>
<feature type="compositionally biased region" description="Pro residues" evidence="2">
    <location>
        <begin position="33"/>
        <end position="49"/>
    </location>
</feature>
<feature type="compositionally biased region" description="Polar residues" evidence="2">
    <location>
        <begin position="83"/>
        <end position="94"/>
    </location>
</feature>
<dbReference type="AlphaFoldDB" id="A0AAN8JY10"/>
<feature type="region of interest" description="Disordered" evidence="2">
    <location>
        <begin position="1"/>
        <end position="101"/>
    </location>
</feature>
<evidence type="ECO:0000313" key="3">
    <source>
        <dbReference type="EMBL" id="KAK6184809.1"/>
    </source>
</evidence>
<feature type="compositionally biased region" description="Polar residues" evidence="2">
    <location>
        <begin position="477"/>
        <end position="489"/>
    </location>
</feature>
<keyword evidence="1" id="KW-0175">Coiled coil</keyword>
<feature type="compositionally biased region" description="Low complexity" evidence="2">
    <location>
        <begin position="50"/>
        <end position="60"/>
    </location>
</feature>